<reference evidence="5" key="1">
    <citation type="submission" date="2020-05" db="EMBL/GenBank/DDBJ databases">
        <authorList>
            <person name="Chiriac C."/>
            <person name="Salcher M."/>
            <person name="Ghai R."/>
            <person name="Kavagutti S V."/>
        </authorList>
    </citation>
    <scope>NUCLEOTIDE SEQUENCE</scope>
</reference>
<dbReference type="GO" id="GO:0006631">
    <property type="term" value="P:fatty acid metabolic process"/>
    <property type="evidence" value="ECO:0007669"/>
    <property type="project" value="TreeGrafter"/>
</dbReference>
<name>A0A6J6AGC4_9ZZZZ</name>
<evidence type="ECO:0000259" key="3">
    <source>
        <dbReference type="Pfam" id="PF00501"/>
    </source>
</evidence>
<dbReference type="PANTHER" id="PTHR43201">
    <property type="entry name" value="ACYL-COA SYNTHETASE"/>
    <property type="match status" value="1"/>
</dbReference>
<evidence type="ECO:0000256" key="2">
    <source>
        <dbReference type="ARBA" id="ARBA00022598"/>
    </source>
</evidence>
<dbReference type="PANTHER" id="PTHR43201:SF5">
    <property type="entry name" value="MEDIUM-CHAIN ACYL-COA LIGASE ACSF2, MITOCHONDRIAL"/>
    <property type="match status" value="1"/>
</dbReference>
<dbReference type="Pfam" id="PF00501">
    <property type="entry name" value="AMP-binding"/>
    <property type="match status" value="1"/>
</dbReference>
<feature type="domain" description="AMP-dependent synthetase/ligase" evidence="3">
    <location>
        <begin position="331"/>
        <end position="669"/>
    </location>
</feature>
<dbReference type="SUPFAM" id="SSF56801">
    <property type="entry name" value="Acetyl-CoA synthetase-like"/>
    <property type="match status" value="1"/>
</dbReference>
<evidence type="ECO:0000256" key="1">
    <source>
        <dbReference type="ARBA" id="ARBA00006432"/>
    </source>
</evidence>
<keyword evidence="2" id="KW-0436">Ligase</keyword>
<sequence>MNKASPLDATLASFGLDPSWSRTLEVPSHDGAVHRWHLLEKPGTSDKAPVVLCLHGNPTWSFLWSRLMHELGDEFRIIAPDQLSMGLSEQVASRSYRERVADLSDLINALHVSAPMWLVAQDWGGAIAMGYAVAHPERIAGLVLSNTGIAIPVNRRAPMLIRLAAATGLHRFVTKNTQMFVRGTPLLPGRGITRVQRDALAFPYRRRQSRHGVADFVADAPLNEKHVSFRDIAHVAEQLPNLDIPVRLVWGSRDPVFNDDFAHDLMNRFTNVALHRIADAGHLAVLETSVAPLVRAAIEEQAVDSPVPLAERSENEVATLWSQIDHWNNVNEIAISDAAADSSVTRPEFAARVATYAEELHRRGVHHGDRIAILVSPSIDLIAVVYACWRIGAVAVIADRGLGLRGLRNAVRASRVKFVIGPVRAGAAVRVLRWAPRSVFIRLNTLASAPVVSLVADVTAPEPRPDDLAAVLFTSGATGPAKGVRYTHRQLYAQRDALQRTYAITPHDSFVAAFAPFALYGPALGIATGLADMDVTSPSTLTASALDDACRRINATMVFASPAALANVVATATDSLTHLRNVRLVMSAGAPVPIKTLHSMSALCPDAQLHTPYGMTEMLPVADVSLDQLVRIGDGQGVCVGQPVEGCEVLVDTLNSEVMVSGPWMSAGYDSLWFTEYSARPVHVSNGQATKWHRTGDVGHLDGEGNLWIEGRAVHVIHTSHGAVAPVPLEVATETLPTVVRAAAVGVGPIGAQQIVIVVETSNNENGQASAQLSRDVRTALFPQAIAAVWTTKHLPVDIRHNSKIDRTAVSREMSHLLSGRKK</sequence>
<dbReference type="Gene3D" id="3.40.50.1820">
    <property type="entry name" value="alpha/beta hydrolase"/>
    <property type="match status" value="1"/>
</dbReference>
<dbReference type="InterPro" id="IPR000073">
    <property type="entry name" value="AB_hydrolase_1"/>
</dbReference>
<dbReference type="PRINTS" id="PR00111">
    <property type="entry name" value="ABHYDROLASE"/>
</dbReference>
<feature type="domain" description="AB hydrolase-1" evidence="4">
    <location>
        <begin position="49"/>
        <end position="287"/>
    </location>
</feature>
<evidence type="ECO:0000313" key="5">
    <source>
        <dbReference type="EMBL" id="CAB4367913.1"/>
    </source>
</evidence>
<evidence type="ECO:0000259" key="4">
    <source>
        <dbReference type="Pfam" id="PF00561"/>
    </source>
</evidence>
<dbReference type="EMBL" id="CAETWZ010000056">
    <property type="protein sequence ID" value="CAB4367913.1"/>
    <property type="molecule type" value="Genomic_DNA"/>
</dbReference>
<dbReference type="Gene3D" id="3.40.50.12780">
    <property type="entry name" value="N-terminal domain of ligase-like"/>
    <property type="match status" value="1"/>
</dbReference>
<protein>
    <submittedName>
        <fullName evidence="5">Unannotated protein</fullName>
    </submittedName>
</protein>
<gene>
    <name evidence="5" type="ORF">UFOPK4179_00706</name>
</gene>
<comment type="similarity">
    <text evidence="1">Belongs to the ATP-dependent AMP-binding enzyme family.</text>
</comment>
<dbReference type="InterPro" id="IPR000873">
    <property type="entry name" value="AMP-dep_synth/lig_dom"/>
</dbReference>
<dbReference type="SUPFAM" id="SSF53474">
    <property type="entry name" value="alpha/beta-Hydrolases"/>
    <property type="match status" value="1"/>
</dbReference>
<dbReference type="InterPro" id="IPR029058">
    <property type="entry name" value="AB_hydrolase_fold"/>
</dbReference>
<dbReference type="AlphaFoldDB" id="A0A6J6AGC4"/>
<proteinExistence type="inferred from homology"/>
<dbReference type="GO" id="GO:0031956">
    <property type="term" value="F:medium-chain fatty acid-CoA ligase activity"/>
    <property type="evidence" value="ECO:0007669"/>
    <property type="project" value="TreeGrafter"/>
</dbReference>
<accession>A0A6J6AGC4</accession>
<dbReference type="Pfam" id="PF00561">
    <property type="entry name" value="Abhydrolase_1"/>
    <property type="match status" value="1"/>
</dbReference>
<organism evidence="5">
    <name type="scientific">freshwater metagenome</name>
    <dbReference type="NCBI Taxonomy" id="449393"/>
    <lineage>
        <taxon>unclassified sequences</taxon>
        <taxon>metagenomes</taxon>
        <taxon>ecological metagenomes</taxon>
    </lineage>
</organism>
<dbReference type="InterPro" id="IPR042099">
    <property type="entry name" value="ANL_N_sf"/>
</dbReference>